<dbReference type="CDD" id="cd17574">
    <property type="entry name" value="REC_OmpR"/>
    <property type="match status" value="1"/>
</dbReference>
<keyword evidence="2" id="KW-0902">Two-component regulatory system</keyword>
<evidence type="ECO:0000313" key="8">
    <source>
        <dbReference type="EMBL" id="TCS99949.1"/>
    </source>
</evidence>
<dbReference type="SMART" id="SM00448">
    <property type="entry name" value="REC"/>
    <property type="match status" value="1"/>
</dbReference>
<dbReference type="PANTHER" id="PTHR44591:SF3">
    <property type="entry name" value="RESPONSE REGULATORY DOMAIN-CONTAINING PROTEIN"/>
    <property type="match status" value="1"/>
</dbReference>
<protein>
    <submittedName>
        <fullName evidence="8">Response regulator receiver domain-containing protein</fullName>
    </submittedName>
    <submittedName>
        <fullName evidence="9">Transcriptional regulatory protein WalR</fullName>
    </submittedName>
</protein>
<dbReference type="PROSITE" id="PS50110">
    <property type="entry name" value="RESPONSE_REGULATORY"/>
    <property type="match status" value="1"/>
</dbReference>
<dbReference type="Gene3D" id="3.40.50.2300">
    <property type="match status" value="1"/>
</dbReference>
<dbReference type="Proteomes" id="UP000295536">
    <property type="component" value="Unassembled WGS sequence"/>
</dbReference>
<reference evidence="9 11" key="2">
    <citation type="submission" date="2019-07" db="EMBL/GenBank/DDBJ databases">
        <title>Tepidimonas ignava SPS-1037 draft genome.</title>
        <authorList>
            <person name="Da Costa M.S."/>
            <person name="Froufe H.J.C."/>
            <person name="Egas C."/>
            <person name="Albuquerque L."/>
        </authorList>
    </citation>
    <scope>NUCLEOTIDE SEQUENCE [LARGE SCALE GENOMIC DNA]</scope>
    <source>
        <strain evidence="9 11">SPS-1037</strain>
    </source>
</reference>
<accession>A0A4R3LIC9</accession>
<evidence type="ECO:0000313" key="11">
    <source>
        <dbReference type="Proteomes" id="UP000315577"/>
    </source>
</evidence>
<keyword evidence="11" id="KW-1185">Reference proteome</keyword>
<feature type="modified residue" description="4-aspartylphosphate" evidence="6">
    <location>
        <position position="54"/>
    </location>
</feature>
<dbReference type="InterPro" id="IPR001789">
    <property type="entry name" value="Sig_transdc_resp-reg_receiver"/>
</dbReference>
<dbReference type="InterPro" id="IPR011006">
    <property type="entry name" value="CheY-like_superfamily"/>
</dbReference>
<dbReference type="GO" id="GO:0000160">
    <property type="term" value="P:phosphorelay signal transduction system"/>
    <property type="evidence" value="ECO:0007669"/>
    <property type="project" value="UniProtKB-KW"/>
</dbReference>
<dbReference type="OrthoDB" id="9800897at2"/>
<name>A0A4R3LIC9_9BURK</name>
<evidence type="ECO:0000256" key="2">
    <source>
        <dbReference type="ARBA" id="ARBA00023012"/>
    </source>
</evidence>
<dbReference type="GO" id="GO:0003677">
    <property type="term" value="F:DNA binding"/>
    <property type="evidence" value="ECO:0007669"/>
    <property type="project" value="UniProtKB-KW"/>
</dbReference>
<comment type="caution">
    <text evidence="8">The sequence shown here is derived from an EMBL/GenBank/DDBJ whole genome shotgun (WGS) entry which is preliminary data.</text>
</comment>
<dbReference type="EMBL" id="SMAH01000001">
    <property type="protein sequence ID" value="TCS99949.1"/>
    <property type="molecule type" value="Genomic_DNA"/>
</dbReference>
<evidence type="ECO:0000256" key="3">
    <source>
        <dbReference type="ARBA" id="ARBA00023015"/>
    </source>
</evidence>
<dbReference type="FunFam" id="3.40.50.2300:FF:000001">
    <property type="entry name" value="DNA-binding response regulator PhoB"/>
    <property type="match status" value="1"/>
</dbReference>
<dbReference type="Pfam" id="PF00072">
    <property type="entry name" value="Response_reg"/>
    <property type="match status" value="1"/>
</dbReference>
<evidence type="ECO:0000256" key="6">
    <source>
        <dbReference type="PROSITE-ProRule" id="PRU00169"/>
    </source>
</evidence>
<organism evidence="8 10">
    <name type="scientific">Tepidimonas ignava</name>
    <dbReference type="NCBI Taxonomy" id="114249"/>
    <lineage>
        <taxon>Bacteria</taxon>
        <taxon>Pseudomonadati</taxon>
        <taxon>Pseudomonadota</taxon>
        <taxon>Betaproteobacteria</taxon>
        <taxon>Burkholderiales</taxon>
        <taxon>Tepidimonas</taxon>
    </lineage>
</organism>
<sequence>MVAPRVLIVDDEPNILLPLEFLMRREGYEVRCAHDGEEGWQAVQQWRPDLVLLDVMMPRRDGFEVCGLIRSDPALASVRVVMLTAKGRDSDVARGLALGADAYLTKPFATADLVQRVRELLETPR</sequence>
<evidence type="ECO:0000256" key="5">
    <source>
        <dbReference type="ARBA" id="ARBA00023163"/>
    </source>
</evidence>
<keyword evidence="1 6" id="KW-0597">Phosphoprotein</keyword>
<dbReference type="PANTHER" id="PTHR44591">
    <property type="entry name" value="STRESS RESPONSE REGULATOR PROTEIN 1"/>
    <property type="match status" value="1"/>
</dbReference>
<evidence type="ECO:0000256" key="4">
    <source>
        <dbReference type="ARBA" id="ARBA00023125"/>
    </source>
</evidence>
<evidence type="ECO:0000313" key="9">
    <source>
        <dbReference type="EMBL" id="TSE23334.1"/>
    </source>
</evidence>
<keyword evidence="4" id="KW-0238">DNA-binding</keyword>
<proteinExistence type="predicted"/>
<dbReference type="SUPFAM" id="SSF52172">
    <property type="entry name" value="CheY-like"/>
    <property type="match status" value="1"/>
</dbReference>
<reference evidence="8 10" key="1">
    <citation type="submission" date="2019-03" db="EMBL/GenBank/DDBJ databases">
        <title>Genomic Encyclopedia of Type Strains, Phase IV (KMG-IV): sequencing the most valuable type-strain genomes for metagenomic binning, comparative biology and taxonomic classification.</title>
        <authorList>
            <person name="Goeker M."/>
        </authorList>
    </citation>
    <scope>NUCLEOTIDE SEQUENCE [LARGE SCALE GENOMIC DNA]</scope>
    <source>
        <strain evidence="8 10">DSM 12034</strain>
    </source>
</reference>
<dbReference type="RefSeq" id="WP_132961402.1">
    <property type="nucleotide sequence ID" value="NZ_DAIPFN010000018.1"/>
</dbReference>
<gene>
    <name evidence="9" type="primary">walR</name>
    <name evidence="8" type="ORF">EDC36_101223</name>
    <name evidence="9" type="ORF">Tigna_00717</name>
</gene>
<dbReference type="Proteomes" id="UP000315577">
    <property type="component" value="Unassembled WGS sequence"/>
</dbReference>
<dbReference type="AlphaFoldDB" id="A0A4R3LIC9"/>
<keyword evidence="3" id="KW-0805">Transcription regulation</keyword>
<feature type="domain" description="Response regulatory" evidence="7">
    <location>
        <begin position="5"/>
        <end position="121"/>
    </location>
</feature>
<dbReference type="EMBL" id="VJNC01000003">
    <property type="protein sequence ID" value="TSE23334.1"/>
    <property type="molecule type" value="Genomic_DNA"/>
</dbReference>
<evidence type="ECO:0000259" key="7">
    <source>
        <dbReference type="PROSITE" id="PS50110"/>
    </source>
</evidence>
<dbReference type="InterPro" id="IPR050595">
    <property type="entry name" value="Bact_response_regulator"/>
</dbReference>
<evidence type="ECO:0000256" key="1">
    <source>
        <dbReference type="ARBA" id="ARBA00022553"/>
    </source>
</evidence>
<keyword evidence="5" id="KW-0804">Transcription</keyword>
<evidence type="ECO:0000313" key="10">
    <source>
        <dbReference type="Proteomes" id="UP000295536"/>
    </source>
</evidence>